<feature type="transmembrane region" description="Helical" evidence="6">
    <location>
        <begin position="67"/>
        <end position="88"/>
    </location>
</feature>
<dbReference type="SUPFAM" id="SSF103481">
    <property type="entry name" value="Multidrug resistance efflux transporter EmrE"/>
    <property type="match status" value="2"/>
</dbReference>
<dbReference type="InterPro" id="IPR000620">
    <property type="entry name" value="EamA_dom"/>
</dbReference>
<sequence length="316" mass="32540">MRAASLAIAVASACCFGFSGPMARYLGAAGLTPMEAVWVRMAGAGLLLVVALVIVRPKALRIPRDRLLFVAAYALIAVAAVQGLFFFVITRLPVGVALLLEYTAPVLVVVWVRFVRGLRLARSAYLGAVVAVAGLAVVVEVWDGIRLDALGLMAGLVAAACCAGYFLMNDAFSDDDMDPLGLIAWGMTGAAVALLPLSRPWNIDWAAFGRTATVGGHTLPVLGAALWLILVATVAAYITGVIAVRRLSAAVGATVATLEVIAGAVIAWFLLGERLGGAQIVGGAVVLAGALLAQSAAARPKTDPAILLTPEASTVR</sequence>
<evidence type="ECO:0000256" key="1">
    <source>
        <dbReference type="ARBA" id="ARBA00004141"/>
    </source>
</evidence>
<reference evidence="8 9" key="1">
    <citation type="submission" date="2024-06" db="EMBL/GenBank/DDBJ databases">
        <title>The Natural Products Discovery Center: Release of the First 8490 Sequenced Strains for Exploring Actinobacteria Biosynthetic Diversity.</title>
        <authorList>
            <person name="Kalkreuter E."/>
            <person name="Kautsar S.A."/>
            <person name="Yang D."/>
            <person name="Bader C.D."/>
            <person name="Teijaro C.N."/>
            <person name="Fluegel L."/>
            <person name="Davis C.M."/>
            <person name="Simpson J.R."/>
            <person name="Lauterbach L."/>
            <person name="Steele A.D."/>
            <person name="Gui C."/>
            <person name="Meng S."/>
            <person name="Li G."/>
            <person name="Viehrig K."/>
            <person name="Ye F."/>
            <person name="Su P."/>
            <person name="Kiefer A.F."/>
            <person name="Nichols A."/>
            <person name="Cepeda A.J."/>
            <person name="Yan W."/>
            <person name="Fan B."/>
            <person name="Jiang Y."/>
            <person name="Adhikari A."/>
            <person name="Zheng C.-J."/>
            <person name="Schuster L."/>
            <person name="Cowan T.M."/>
            <person name="Smanski M.J."/>
            <person name="Chevrette M.G."/>
            <person name="De Carvalho L.P.S."/>
            <person name="Shen B."/>
        </authorList>
    </citation>
    <scope>NUCLEOTIDE SEQUENCE [LARGE SCALE GENOMIC DNA]</scope>
    <source>
        <strain evidence="8 9">NPDC050100</strain>
    </source>
</reference>
<dbReference type="PANTHER" id="PTHR32322">
    <property type="entry name" value="INNER MEMBRANE TRANSPORTER"/>
    <property type="match status" value="1"/>
</dbReference>
<feature type="transmembrane region" description="Helical" evidence="6">
    <location>
        <begin position="180"/>
        <end position="198"/>
    </location>
</feature>
<feature type="domain" description="EamA" evidence="7">
    <location>
        <begin position="150"/>
        <end position="292"/>
    </location>
</feature>
<accession>A0ABV3GBV2</accession>
<feature type="domain" description="EamA" evidence="7">
    <location>
        <begin position="7"/>
        <end position="139"/>
    </location>
</feature>
<evidence type="ECO:0000259" key="7">
    <source>
        <dbReference type="Pfam" id="PF00892"/>
    </source>
</evidence>
<dbReference type="EMBL" id="JBFALK010000004">
    <property type="protein sequence ID" value="MEV0969120.1"/>
    <property type="molecule type" value="Genomic_DNA"/>
</dbReference>
<dbReference type="Proteomes" id="UP001551675">
    <property type="component" value="Unassembled WGS sequence"/>
</dbReference>
<evidence type="ECO:0000256" key="4">
    <source>
        <dbReference type="ARBA" id="ARBA00022989"/>
    </source>
</evidence>
<name>A0ABV3GBV2_MICGL</name>
<evidence type="ECO:0000256" key="2">
    <source>
        <dbReference type="ARBA" id="ARBA00007362"/>
    </source>
</evidence>
<comment type="caution">
    <text evidence="8">The sequence shown here is derived from an EMBL/GenBank/DDBJ whole genome shotgun (WGS) entry which is preliminary data.</text>
</comment>
<comment type="subcellular location">
    <subcellularLocation>
        <location evidence="1">Membrane</location>
        <topology evidence="1">Multi-pass membrane protein</topology>
    </subcellularLocation>
</comment>
<keyword evidence="4 6" id="KW-1133">Transmembrane helix</keyword>
<organism evidence="8 9">
    <name type="scientific">Microtetraspora glauca</name>
    <dbReference type="NCBI Taxonomy" id="1996"/>
    <lineage>
        <taxon>Bacteria</taxon>
        <taxon>Bacillati</taxon>
        <taxon>Actinomycetota</taxon>
        <taxon>Actinomycetes</taxon>
        <taxon>Streptosporangiales</taxon>
        <taxon>Streptosporangiaceae</taxon>
        <taxon>Microtetraspora</taxon>
    </lineage>
</organism>
<dbReference type="RefSeq" id="WP_358131972.1">
    <property type="nucleotide sequence ID" value="NZ_JBFALK010000004.1"/>
</dbReference>
<keyword evidence="9" id="KW-1185">Reference proteome</keyword>
<evidence type="ECO:0000313" key="9">
    <source>
        <dbReference type="Proteomes" id="UP001551675"/>
    </source>
</evidence>
<feature type="transmembrane region" description="Helical" evidence="6">
    <location>
        <begin position="218"/>
        <end position="238"/>
    </location>
</feature>
<feature type="transmembrane region" description="Helical" evidence="6">
    <location>
        <begin position="277"/>
        <end position="298"/>
    </location>
</feature>
<comment type="similarity">
    <text evidence="2">Belongs to the EamA transporter family.</text>
</comment>
<protein>
    <submittedName>
        <fullName evidence="8">EamA family transporter</fullName>
    </submittedName>
</protein>
<dbReference type="Pfam" id="PF00892">
    <property type="entry name" value="EamA"/>
    <property type="match status" value="2"/>
</dbReference>
<keyword evidence="3 6" id="KW-0812">Transmembrane</keyword>
<feature type="transmembrane region" description="Helical" evidence="6">
    <location>
        <begin position="250"/>
        <end position="271"/>
    </location>
</feature>
<dbReference type="InterPro" id="IPR037185">
    <property type="entry name" value="EmrE-like"/>
</dbReference>
<evidence type="ECO:0000313" key="8">
    <source>
        <dbReference type="EMBL" id="MEV0969120.1"/>
    </source>
</evidence>
<dbReference type="PANTHER" id="PTHR32322:SF2">
    <property type="entry name" value="EAMA DOMAIN-CONTAINING PROTEIN"/>
    <property type="match status" value="1"/>
</dbReference>
<feature type="transmembrane region" description="Helical" evidence="6">
    <location>
        <begin position="38"/>
        <end position="55"/>
    </location>
</feature>
<evidence type="ECO:0000256" key="3">
    <source>
        <dbReference type="ARBA" id="ARBA00022692"/>
    </source>
</evidence>
<proteinExistence type="inferred from homology"/>
<evidence type="ECO:0000256" key="5">
    <source>
        <dbReference type="ARBA" id="ARBA00023136"/>
    </source>
</evidence>
<keyword evidence="5 6" id="KW-0472">Membrane</keyword>
<feature type="transmembrane region" description="Helical" evidence="6">
    <location>
        <begin position="94"/>
        <end position="112"/>
    </location>
</feature>
<gene>
    <name evidence="8" type="ORF">AB0I59_10830</name>
</gene>
<evidence type="ECO:0000256" key="6">
    <source>
        <dbReference type="SAM" id="Phobius"/>
    </source>
</evidence>
<dbReference type="InterPro" id="IPR050638">
    <property type="entry name" value="AA-Vitamin_Transporters"/>
</dbReference>
<feature type="transmembrane region" description="Helical" evidence="6">
    <location>
        <begin position="124"/>
        <end position="143"/>
    </location>
</feature>
<feature type="transmembrane region" description="Helical" evidence="6">
    <location>
        <begin position="149"/>
        <end position="168"/>
    </location>
</feature>